<evidence type="ECO:0000313" key="2">
    <source>
        <dbReference type="Proteomes" id="UP000886653"/>
    </source>
</evidence>
<evidence type="ECO:0000313" key="1">
    <source>
        <dbReference type="EMBL" id="KAG0138923.1"/>
    </source>
</evidence>
<dbReference type="AlphaFoldDB" id="A0A9P6T609"/>
<dbReference type="Proteomes" id="UP000886653">
    <property type="component" value="Unassembled WGS sequence"/>
</dbReference>
<reference evidence="1" key="1">
    <citation type="submission" date="2013-11" db="EMBL/GenBank/DDBJ databases">
        <title>Genome sequence of the fusiform rust pathogen reveals effectors for host alternation and coevolution with pine.</title>
        <authorList>
            <consortium name="DOE Joint Genome Institute"/>
            <person name="Smith K."/>
            <person name="Pendleton A."/>
            <person name="Kubisiak T."/>
            <person name="Anderson C."/>
            <person name="Salamov A."/>
            <person name="Aerts A."/>
            <person name="Riley R."/>
            <person name="Clum A."/>
            <person name="Lindquist E."/>
            <person name="Ence D."/>
            <person name="Campbell M."/>
            <person name="Kronenberg Z."/>
            <person name="Feau N."/>
            <person name="Dhillon B."/>
            <person name="Hamelin R."/>
            <person name="Burleigh J."/>
            <person name="Smith J."/>
            <person name="Yandell M."/>
            <person name="Nelson C."/>
            <person name="Grigoriev I."/>
            <person name="Davis J."/>
        </authorList>
    </citation>
    <scope>NUCLEOTIDE SEQUENCE</scope>
    <source>
        <strain evidence="1">G11</strain>
    </source>
</reference>
<accession>A0A9P6T609</accession>
<comment type="caution">
    <text evidence="1">The sequence shown here is derived from an EMBL/GenBank/DDBJ whole genome shotgun (WGS) entry which is preliminary data.</text>
</comment>
<sequence length="73" mass="7857">MTISLLECFGMWECKAASTPFPGGTKLTKSTEDKAASFQLLDLPYRSGLAVFHNTLRNPVCITGPPSNTSYGS</sequence>
<organism evidence="1 2">
    <name type="scientific">Cronartium quercuum f. sp. fusiforme G11</name>
    <dbReference type="NCBI Taxonomy" id="708437"/>
    <lineage>
        <taxon>Eukaryota</taxon>
        <taxon>Fungi</taxon>
        <taxon>Dikarya</taxon>
        <taxon>Basidiomycota</taxon>
        <taxon>Pucciniomycotina</taxon>
        <taxon>Pucciniomycetes</taxon>
        <taxon>Pucciniales</taxon>
        <taxon>Coleosporiaceae</taxon>
        <taxon>Cronartium</taxon>
    </lineage>
</organism>
<proteinExistence type="predicted"/>
<protein>
    <submittedName>
        <fullName evidence="1">Uncharacterized protein</fullName>
    </submittedName>
</protein>
<keyword evidence="2" id="KW-1185">Reference proteome</keyword>
<name>A0A9P6T609_9BASI</name>
<gene>
    <name evidence="1" type="ORF">CROQUDRAFT_102595</name>
</gene>
<dbReference type="EMBL" id="MU168189">
    <property type="protein sequence ID" value="KAG0138923.1"/>
    <property type="molecule type" value="Genomic_DNA"/>
</dbReference>